<dbReference type="GO" id="GO:0090313">
    <property type="term" value="P:regulation of protein targeting to membrane"/>
    <property type="evidence" value="ECO:0007669"/>
    <property type="project" value="TreeGrafter"/>
</dbReference>
<feature type="transmembrane region" description="Helical" evidence="1">
    <location>
        <begin position="7"/>
        <end position="26"/>
    </location>
</feature>
<dbReference type="PANTHER" id="PTHR30441:SF4">
    <property type="entry name" value="PROTEIN ASMA"/>
    <property type="match status" value="1"/>
</dbReference>
<proteinExistence type="predicted"/>
<evidence type="ECO:0000313" key="3">
    <source>
        <dbReference type="EMBL" id="OAN44608.1"/>
    </source>
</evidence>
<comment type="caution">
    <text evidence="3">The sequence shown here is derived from an EMBL/GenBank/DDBJ whole genome shotgun (WGS) entry which is preliminary data.</text>
</comment>
<dbReference type="STRING" id="1437059.A6A05_17385"/>
<evidence type="ECO:0000259" key="2">
    <source>
        <dbReference type="Pfam" id="PF05170"/>
    </source>
</evidence>
<dbReference type="Proteomes" id="UP000078543">
    <property type="component" value="Unassembled WGS sequence"/>
</dbReference>
<keyword evidence="1" id="KW-0472">Membrane</keyword>
<keyword evidence="4" id="KW-1185">Reference proteome</keyword>
<accession>A0A178M997</accession>
<reference evidence="3 4" key="1">
    <citation type="submission" date="2016-04" db="EMBL/GenBank/DDBJ databases">
        <title>Draft genome sequence of freshwater magnetotactic bacteria Magnetospirillum marisnigri SP-1 and Magnetospirillum moscoviense BB-1.</title>
        <authorList>
            <person name="Koziaeva V."/>
            <person name="Dziuba M.V."/>
            <person name="Ivanov T.M."/>
            <person name="Kuznetsov B."/>
            <person name="Grouzdev D.S."/>
        </authorList>
    </citation>
    <scope>NUCLEOTIDE SEQUENCE [LARGE SCALE GENOMIC DNA]</scope>
    <source>
        <strain evidence="3 4">BB-1</strain>
    </source>
</reference>
<name>A0A178M997_9PROT</name>
<dbReference type="InterPro" id="IPR007844">
    <property type="entry name" value="AsmA"/>
</dbReference>
<gene>
    <name evidence="3" type="ORF">A6A05_17385</name>
</gene>
<sequence>MRRIARIIAGVSIVVATSAVVLPLTIDLDKVQRRSAERLSRLLGSPVTFTEPLRLHLLPIPILTTGRVLVGDPEAPAAQIGGITSRLAVAPLLAGLVEPAELTLERPAFRLPGGQAQIDTITLVRQTFSPLVTGEARWGAHVATFAGSVAGDDGTGAANLSLRLPSAGGALDFAGKISPLATARGLTGRLTIVAADLAPLGGPPNMPLNFEANLAAGGGEISLSDVKGRIGATRIEGGLAAAHGDPVVIDVTAKIADLDLDLWAAPAPTPAIAPAEPVADKPAAEPLPASPGAPAAPSLLGPAAEAAPMPRLSLPTGIFANLAIAIDGLRWKGQSLAHARFEATLEQGAVLVREASVSRVDGSRLAVEGSLTTPDGAPRFAGLVKFAADKRTATARLSASWPDIAFDDIVVHAGNRLIRGRLALRAGQPTAMQGKADIGGIGPISASGLVTPVSSGVDIQSLRLSWRGLDLTGRLAASFAGPSPRIDADLATDFLDIDQLTAPRKSGALNPGTPLVPPTLALPPLIVPAAARSPAPPRSSPWSTDPIDLSALQAADGQVSLSARTLAIQGLRLDGAKARLSVDNGTALLESLTGQLWSGTFAASGRLSGATQPNLTGQWSLNGANAGAIGLGVGDVKVTDGRVDAQARFTTWGRTTQDMAGRLAGDGRMTVTDGIVSGVDLPAIHRRLADIGSLGNIGALLQSGLAGGKTRFSSLAGTMQAKDGVAVTRDLKLTAEGGSAAVDSSVDLPRWTTDTAVSLRIGEGAAPPLVVRLEGPIDNPRKLIDANAIQRYLVEKGLGRALRKGGEESGEKPSGKRILQELFKGLGGR</sequence>
<dbReference type="GO" id="GO:0005886">
    <property type="term" value="C:plasma membrane"/>
    <property type="evidence" value="ECO:0007669"/>
    <property type="project" value="TreeGrafter"/>
</dbReference>
<keyword evidence="1" id="KW-1133">Transmembrane helix</keyword>
<dbReference type="EMBL" id="LWQU01000194">
    <property type="protein sequence ID" value="OAN44608.1"/>
    <property type="molecule type" value="Genomic_DNA"/>
</dbReference>
<feature type="domain" description="AsmA" evidence="2">
    <location>
        <begin position="528"/>
        <end position="730"/>
    </location>
</feature>
<dbReference type="Pfam" id="PF05170">
    <property type="entry name" value="AsmA"/>
    <property type="match status" value="1"/>
</dbReference>
<evidence type="ECO:0000313" key="4">
    <source>
        <dbReference type="Proteomes" id="UP000078543"/>
    </source>
</evidence>
<dbReference type="PANTHER" id="PTHR30441">
    <property type="entry name" value="DUF748 DOMAIN-CONTAINING PROTEIN"/>
    <property type="match status" value="1"/>
</dbReference>
<dbReference type="AlphaFoldDB" id="A0A178M997"/>
<dbReference type="OrthoDB" id="9816380at2"/>
<evidence type="ECO:0000256" key="1">
    <source>
        <dbReference type="SAM" id="Phobius"/>
    </source>
</evidence>
<keyword evidence="1" id="KW-0812">Transmembrane</keyword>
<dbReference type="InterPro" id="IPR052894">
    <property type="entry name" value="AsmA-related"/>
</dbReference>
<dbReference type="RefSeq" id="WP_068504412.1">
    <property type="nucleotide sequence ID" value="NZ_LWQU01000194.1"/>
</dbReference>
<protein>
    <recommendedName>
        <fullName evidence="2">AsmA domain-containing protein</fullName>
    </recommendedName>
</protein>
<organism evidence="3 4">
    <name type="scientific">Magnetospirillum moscoviense</name>
    <dbReference type="NCBI Taxonomy" id="1437059"/>
    <lineage>
        <taxon>Bacteria</taxon>
        <taxon>Pseudomonadati</taxon>
        <taxon>Pseudomonadota</taxon>
        <taxon>Alphaproteobacteria</taxon>
        <taxon>Rhodospirillales</taxon>
        <taxon>Rhodospirillaceae</taxon>
        <taxon>Magnetospirillum</taxon>
    </lineage>
</organism>